<dbReference type="AlphaFoldDB" id="A0A345HT35"/>
<dbReference type="Pfam" id="PF08541">
    <property type="entry name" value="ACP_syn_III_C"/>
    <property type="match status" value="1"/>
</dbReference>
<evidence type="ECO:0008006" key="9">
    <source>
        <dbReference type="Google" id="ProtNLM"/>
    </source>
</evidence>
<dbReference type="GO" id="GO:0044550">
    <property type="term" value="P:secondary metabolite biosynthetic process"/>
    <property type="evidence" value="ECO:0007669"/>
    <property type="project" value="TreeGrafter"/>
</dbReference>
<protein>
    <recommendedName>
        <fullName evidence="9">3-oxoacyl-ACP synthase</fullName>
    </recommendedName>
</protein>
<dbReference type="EMBL" id="CP031194">
    <property type="protein sequence ID" value="AXG79859.1"/>
    <property type="molecule type" value="Genomic_DNA"/>
</dbReference>
<evidence type="ECO:0000259" key="6">
    <source>
        <dbReference type="Pfam" id="PF08545"/>
    </source>
</evidence>
<feature type="domain" description="Beta-ketoacyl-[acyl-carrier-protein] synthase III N-terminal" evidence="6">
    <location>
        <begin position="133"/>
        <end position="197"/>
    </location>
</feature>
<name>A0A345HT35_9ACTN</name>
<feature type="domain" description="Beta-ketoacyl-[acyl-carrier-protein] synthase III C-terminal" evidence="5">
    <location>
        <begin position="258"/>
        <end position="346"/>
    </location>
</feature>
<keyword evidence="2" id="KW-0808">Transferase</keyword>
<proteinExistence type="predicted"/>
<dbReference type="OrthoDB" id="2636646at2"/>
<evidence type="ECO:0000256" key="1">
    <source>
        <dbReference type="ARBA" id="ARBA00022490"/>
    </source>
</evidence>
<dbReference type="InterPro" id="IPR013747">
    <property type="entry name" value="ACP_syn_III_C"/>
</dbReference>
<dbReference type="InterPro" id="IPR016039">
    <property type="entry name" value="Thiolase-like"/>
</dbReference>
<evidence type="ECO:0000313" key="7">
    <source>
        <dbReference type="EMBL" id="AXG79859.1"/>
    </source>
</evidence>
<dbReference type="PANTHER" id="PTHR34069">
    <property type="entry name" value="3-OXOACYL-[ACYL-CARRIER-PROTEIN] SYNTHASE 3"/>
    <property type="match status" value="1"/>
</dbReference>
<dbReference type="Proteomes" id="UP000253868">
    <property type="component" value="Chromosome"/>
</dbReference>
<organism evidence="7 8">
    <name type="scientific">Streptomyces paludis</name>
    <dbReference type="NCBI Taxonomy" id="2282738"/>
    <lineage>
        <taxon>Bacteria</taxon>
        <taxon>Bacillati</taxon>
        <taxon>Actinomycetota</taxon>
        <taxon>Actinomycetes</taxon>
        <taxon>Kitasatosporales</taxon>
        <taxon>Streptomycetaceae</taxon>
        <taxon>Streptomyces</taxon>
    </lineage>
</organism>
<feature type="compositionally biased region" description="Gly residues" evidence="4">
    <location>
        <begin position="197"/>
        <end position="206"/>
    </location>
</feature>
<keyword evidence="8" id="KW-1185">Reference proteome</keyword>
<keyword evidence="3" id="KW-0012">Acyltransferase</keyword>
<dbReference type="KEGG" id="spad:DVK44_21865"/>
<keyword evidence="1" id="KW-0963">Cytoplasm</keyword>
<dbReference type="Pfam" id="PF08545">
    <property type="entry name" value="ACP_syn_III"/>
    <property type="match status" value="1"/>
</dbReference>
<evidence type="ECO:0000256" key="3">
    <source>
        <dbReference type="ARBA" id="ARBA00023315"/>
    </source>
</evidence>
<evidence type="ECO:0000256" key="4">
    <source>
        <dbReference type="SAM" id="MobiDB-lite"/>
    </source>
</evidence>
<feature type="region of interest" description="Disordered" evidence="4">
    <location>
        <begin position="190"/>
        <end position="212"/>
    </location>
</feature>
<dbReference type="PANTHER" id="PTHR34069:SF2">
    <property type="entry name" value="BETA-KETOACYL-[ACYL-CARRIER-PROTEIN] SYNTHASE III"/>
    <property type="match status" value="1"/>
</dbReference>
<dbReference type="GO" id="GO:0006633">
    <property type="term" value="P:fatty acid biosynthetic process"/>
    <property type="evidence" value="ECO:0007669"/>
    <property type="project" value="InterPro"/>
</dbReference>
<reference evidence="8" key="1">
    <citation type="submission" date="2018-07" db="EMBL/GenBank/DDBJ databases">
        <authorList>
            <person name="Zhao J."/>
        </authorList>
    </citation>
    <scope>NUCLEOTIDE SEQUENCE [LARGE SCALE GENOMIC DNA]</scope>
    <source>
        <strain evidence="8">GSSD-12</strain>
    </source>
</reference>
<accession>A0A345HT35</accession>
<sequence length="352" mass="36799">MATESGEPHMRHSSISGMAYSLGTTRLRVEESAEAGRLRSPAADLVSAGFGSHYICRPEETAYELAAAAVRELPLSGGVDAIVYNTCLPGNGNTGDPALWERTRDVKHLMDFPASRLQADFALSSAVVFGLGQQGCTGMLGALRLANALLAAEPDWGTVLCVTSDRFPDGALYEQSYNVISDGAAACLVSRDQGEPGNPGGSGSSGASGDPGVSGKSLGYRIVASHQITNGGLHSASDDETVGLFFSYVPRLVRQTVEKAGLTTADIDWVIPQNTNGNAWKIAARLLGFPEERICQSTLSDIGHAISADNVINLSALADSGAIEPGQRLLLVMAGHGLNWQATILEATETAP</sequence>
<dbReference type="GO" id="GO:0004315">
    <property type="term" value="F:3-oxoacyl-[acyl-carrier-protein] synthase activity"/>
    <property type="evidence" value="ECO:0007669"/>
    <property type="project" value="InterPro"/>
</dbReference>
<dbReference type="Gene3D" id="3.40.47.10">
    <property type="match status" value="2"/>
</dbReference>
<evidence type="ECO:0000259" key="5">
    <source>
        <dbReference type="Pfam" id="PF08541"/>
    </source>
</evidence>
<gene>
    <name evidence="7" type="ORF">DVK44_21865</name>
</gene>
<dbReference type="InterPro" id="IPR013751">
    <property type="entry name" value="ACP_syn_III_N"/>
</dbReference>
<dbReference type="SUPFAM" id="SSF53901">
    <property type="entry name" value="Thiolase-like"/>
    <property type="match status" value="1"/>
</dbReference>
<evidence type="ECO:0000256" key="2">
    <source>
        <dbReference type="ARBA" id="ARBA00022679"/>
    </source>
</evidence>
<evidence type="ECO:0000313" key="8">
    <source>
        <dbReference type="Proteomes" id="UP000253868"/>
    </source>
</evidence>